<dbReference type="SUPFAM" id="SSF81606">
    <property type="entry name" value="PP2C-like"/>
    <property type="match status" value="1"/>
</dbReference>
<organism evidence="10 12">
    <name type="scientific">Alkalihalobacillus alcalophilus ATCC 27647 = CGMCC 1.3604</name>
    <dbReference type="NCBI Taxonomy" id="1218173"/>
    <lineage>
        <taxon>Bacteria</taxon>
        <taxon>Bacillati</taxon>
        <taxon>Bacillota</taxon>
        <taxon>Bacilli</taxon>
        <taxon>Bacillales</taxon>
        <taxon>Bacillaceae</taxon>
        <taxon>Alkalihalobacillus</taxon>
    </lineage>
</organism>
<evidence type="ECO:0000313" key="13">
    <source>
        <dbReference type="Proteomes" id="UP000297014"/>
    </source>
</evidence>
<evidence type="ECO:0000313" key="11">
    <source>
        <dbReference type="EMBL" id="THG91816.1"/>
    </source>
</evidence>
<reference evidence="11 13" key="2">
    <citation type="submission" date="2014-01" db="EMBL/GenBank/DDBJ databases">
        <title>Draft genome sequencing of Bacillus alcalophilus CGMCC 1.3604.</title>
        <authorList>
            <person name="Yang J."/>
            <person name="Diao L."/>
            <person name="Yang S."/>
        </authorList>
    </citation>
    <scope>NUCLEOTIDE SEQUENCE [LARGE SCALE GENOMIC DNA]</scope>
    <source>
        <strain evidence="11 13">CGMCC 1.3604</strain>
    </source>
</reference>
<evidence type="ECO:0000256" key="8">
    <source>
        <dbReference type="ARBA" id="ARBA00048336"/>
    </source>
</evidence>
<dbReference type="EMBL" id="ALPT02000022">
    <property type="protein sequence ID" value="KGA97742.1"/>
    <property type="molecule type" value="Genomic_DNA"/>
</dbReference>
<evidence type="ECO:0000256" key="4">
    <source>
        <dbReference type="ARBA" id="ARBA00022801"/>
    </source>
</evidence>
<dbReference type="eggNOG" id="COG0631">
    <property type="taxonomic scope" value="Bacteria"/>
</dbReference>
<dbReference type="Gene3D" id="3.60.40.10">
    <property type="entry name" value="PPM-type phosphatase domain"/>
    <property type="match status" value="1"/>
</dbReference>
<comment type="cofactor">
    <cofactor evidence="1">
        <name>Mn(2+)</name>
        <dbReference type="ChEBI" id="CHEBI:29035"/>
    </cofactor>
</comment>
<comment type="catalytic activity">
    <reaction evidence="8">
        <text>O-phospho-L-threonyl-[protein] + H2O = L-threonyl-[protein] + phosphate</text>
        <dbReference type="Rhea" id="RHEA:47004"/>
        <dbReference type="Rhea" id="RHEA-COMP:11060"/>
        <dbReference type="Rhea" id="RHEA-COMP:11605"/>
        <dbReference type="ChEBI" id="CHEBI:15377"/>
        <dbReference type="ChEBI" id="CHEBI:30013"/>
        <dbReference type="ChEBI" id="CHEBI:43474"/>
        <dbReference type="ChEBI" id="CHEBI:61977"/>
        <dbReference type="EC" id="3.1.3.16"/>
    </reaction>
</comment>
<name>A0A094YW73_ALKAL</name>
<evidence type="ECO:0000313" key="12">
    <source>
        <dbReference type="Proteomes" id="UP000002754"/>
    </source>
</evidence>
<dbReference type="Proteomes" id="UP000002754">
    <property type="component" value="Unassembled WGS sequence"/>
</dbReference>
<dbReference type="SMART" id="SM00331">
    <property type="entry name" value="PP2C_SIG"/>
    <property type="match status" value="1"/>
</dbReference>
<dbReference type="AlphaFoldDB" id="A0A094YW73"/>
<dbReference type="GO" id="GO:0004722">
    <property type="term" value="F:protein serine/threonine phosphatase activity"/>
    <property type="evidence" value="ECO:0007669"/>
    <property type="project" value="UniProtKB-EC"/>
</dbReference>
<evidence type="ECO:0000259" key="9">
    <source>
        <dbReference type="PROSITE" id="PS51746"/>
    </source>
</evidence>
<keyword evidence="3" id="KW-0479">Metal-binding</keyword>
<keyword evidence="12" id="KW-1185">Reference proteome</keyword>
<dbReference type="InterPro" id="IPR001932">
    <property type="entry name" value="PPM-type_phosphatase-like_dom"/>
</dbReference>
<dbReference type="Proteomes" id="UP000297014">
    <property type="component" value="Unassembled WGS sequence"/>
</dbReference>
<dbReference type="EC" id="3.1.3.16" evidence="2"/>
<dbReference type="NCBIfam" id="NF033484">
    <property type="entry name" value="Stp1_PP2C_phos"/>
    <property type="match status" value="1"/>
</dbReference>
<reference evidence="10 12" key="1">
    <citation type="journal article" date="2014" name="Genome Announc.">
        <title>Draft Genome Sequence of Bacillus alcalophilus AV1934, a Classic Alkaliphile Isolated from Human Feces in 1934.</title>
        <authorList>
            <person name="Attie O."/>
            <person name="Jayaprakash A."/>
            <person name="Shah H."/>
            <person name="Paulsen I.T."/>
            <person name="Morino M."/>
            <person name="Takahashi Y."/>
            <person name="Narumi I."/>
            <person name="Sachidanandam R."/>
            <person name="Satoh K."/>
            <person name="Ito M."/>
            <person name="Krulwich T.A."/>
        </authorList>
    </citation>
    <scope>NUCLEOTIDE SEQUENCE [LARGE SCALE GENOMIC DNA]</scope>
    <source>
        <strain evidence="10 12">AV1934</strain>
    </source>
</reference>
<dbReference type="CDD" id="cd00143">
    <property type="entry name" value="PP2Cc"/>
    <property type="match status" value="1"/>
</dbReference>
<gene>
    <name evidence="11" type="ORF">AJ85_01450</name>
    <name evidence="10" type="ORF">BALCAV_0208360</name>
</gene>
<feature type="domain" description="PPM-type phosphatase" evidence="9">
    <location>
        <begin position="4"/>
        <end position="243"/>
    </location>
</feature>
<dbReference type="STRING" id="1218173.BALCAV_0208360"/>
<keyword evidence="6" id="KW-0464">Manganese</keyword>
<evidence type="ECO:0000256" key="7">
    <source>
        <dbReference type="ARBA" id="ARBA00047761"/>
    </source>
</evidence>
<dbReference type="FunFam" id="3.60.40.10:FF:000002">
    <property type="entry name" value="Serine/threonine phosphatase stp"/>
    <property type="match status" value="1"/>
</dbReference>
<dbReference type="PANTHER" id="PTHR47992">
    <property type="entry name" value="PROTEIN PHOSPHATASE"/>
    <property type="match status" value="1"/>
</dbReference>
<evidence type="ECO:0000313" key="10">
    <source>
        <dbReference type="EMBL" id="KGA97742.1"/>
    </source>
</evidence>
<evidence type="ECO:0000256" key="2">
    <source>
        <dbReference type="ARBA" id="ARBA00013081"/>
    </source>
</evidence>
<comment type="caution">
    <text evidence="10">The sequence shown here is derived from an EMBL/GenBank/DDBJ whole genome shotgun (WGS) entry which is preliminary data.</text>
</comment>
<evidence type="ECO:0000256" key="1">
    <source>
        <dbReference type="ARBA" id="ARBA00001936"/>
    </source>
</evidence>
<evidence type="ECO:0000256" key="3">
    <source>
        <dbReference type="ARBA" id="ARBA00022723"/>
    </source>
</evidence>
<accession>A0A094YW73</accession>
<evidence type="ECO:0000256" key="5">
    <source>
        <dbReference type="ARBA" id="ARBA00022912"/>
    </source>
</evidence>
<sequence length="253" mass="28020">MEIAYTFKTDTGQIRTHNEDNGGVFVNDTGVLALVADGMGGHLAGDVASLMTKDFFQSAWQNSPLLTSVNETEDWLKEQVEAINQKLYRHSEDNKECHGMGTTIVAAICTKEFVTIGHIGDSRIYIKNEFGFSAKTNDHSLVQELVRSGQITEEEAENHPRRNVVLRALGTEKEISADVRSMFIEGDELILLCSDGLTDKVNTTDIIKIIDEKMSLEQKANALVDLANERGGEDNITVALVEYPLNKEEESGR</sequence>
<keyword evidence="5" id="KW-0904">Protein phosphatase</keyword>
<dbReference type="GO" id="GO:0046872">
    <property type="term" value="F:metal ion binding"/>
    <property type="evidence" value="ECO:0007669"/>
    <property type="project" value="UniProtKB-KW"/>
</dbReference>
<evidence type="ECO:0000256" key="6">
    <source>
        <dbReference type="ARBA" id="ARBA00023211"/>
    </source>
</evidence>
<protein>
    <recommendedName>
        <fullName evidence="2">protein-serine/threonine phosphatase</fullName>
        <ecNumber evidence="2">3.1.3.16</ecNumber>
    </recommendedName>
</protein>
<dbReference type="EMBL" id="JALP01000043">
    <property type="protein sequence ID" value="THG91816.1"/>
    <property type="molecule type" value="Genomic_DNA"/>
</dbReference>
<comment type="catalytic activity">
    <reaction evidence="7">
        <text>O-phospho-L-seryl-[protein] + H2O = L-seryl-[protein] + phosphate</text>
        <dbReference type="Rhea" id="RHEA:20629"/>
        <dbReference type="Rhea" id="RHEA-COMP:9863"/>
        <dbReference type="Rhea" id="RHEA-COMP:11604"/>
        <dbReference type="ChEBI" id="CHEBI:15377"/>
        <dbReference type="ChEBI" id="CHEBI:29999"/>
        <dbReference type="ChEBI" id="CHEBI:43474"/>
        <dbReference type="ChEBI" id="CHEBI:83421"/>
        <dbReference type="EC" id="3.1.3.16"/>
    </reaction>
</comment>
<keyword evidence="4" id="KW-0378">Hydrolase</keyword>
<dbReference type="InterPro" id="IPR036457">
    <property type="entry name" value="PPM-type-like_dom_sf"/>
</dbReference>
<proteinExistence type="predicted"/>
<dbReference type="InterPro" id="IPR015655">
    <property type="entry name" value="PP2C"/>
</dbReference>
<dbReference type="PROSITE" id="PS51746">
    <property type="entry name" value="PPM_2"/>
    <property type="match status" value="1"/>
</dbReference>
<dbReference type="Pfam" id="PF13672">
    <property type="entry name" value="PP2C_2"/>
    <property type="match status" value="1"/>
</dbReference>
<dbReference type="SMART" id="SM00332">
    <property type="entry name" value="PP2Cc"/>
    <property type="match status" value="1"/>
</dbReference>